<name>A0A5N8XNE3_9ACTN</name>
<dbReference type="RefSeq" id="WP_152774304.1">
    <property type="nucleotide sequence ID" value="NZ_VJZC01000248.1"/>
</dbReference>
<dbReference type="EMBL" id="VJZC01000248">
    <property type="protein sequence ID" value="MPY60844.1"/>
    <property type="molecule type" value="Genomic_DNA"/>
</dbReference>
<feature type="region of interest" description="Disordered" evidence="1">
    <location>
        <begin position="29"/>
        <end position="56"/>
    </location>
</feature>
<gene>
    <name evidence="2" type="ORF">FNH08_27965</name>
</gene>
<proteinExistence type="predicted"/>
<comment type="caution">
    <text evidence="2">The sequence shown here is derived from an EMBL/GenBank/DDBJ whole genome shotgun (WGS) entry which is preliminary data.</text>
</comment>
<organism evidence="2 3">
    <name type="scientific">Streptomyces spongiae</name>
    <dbReference type="NCBI Taxonomy" id="565072"/>
    <lineage>
        <taxon>Bacteria</taxon>
        <taxon>Bacillati</taxon>
        <taxon>Actinomycetota</taxon>
        <taxon>Actinomycetes</taxon>
        <taxon>Kitasatosporales</taxon>
        <taxon>Streptomycetaceae</taxon>
        <taxon>Streptomyces</taxon>
    </lineage>
</organism>
<sequence length="66" mass="7578">MRRCIPVTWARAHRVVENTVHRTKDVTFSEGTGQVRHHSPVVRRERLARSGRRWPPPGRWVGIAGG</sequence>
<evidence type="ECO:0000256" key="1">
    <source>
        <dbReference type="SAM" id="MobiDB-lite"/>
    </source>
</evidence>
<evidence type="ECO:0000313" key="3">
    <source>
        <dbReference type="Proteomes" id="UP000400924"/>
    </source>
</evidence>
<accession>A0A5N8XNE3</accession>
<protein>
    <submittedName>
        <fullName evidence="2">Uncharacterized protein</fullName>
    </submittedName>
</protein>
<dbReference type="Proteomes" id="UP000400924">
    <property type="component" value="Unassembled WGS sequence"/>
</dbReference>
<reference evidence="2 3" key="1">
    <citation type="submission" date="2019-07" db="EMBL/GenBank/DDBJ databases">
        <title>New species of Amycolatopsis and Streptomyces.</title>
        <authorList>
            <person name="Duangmal K."/>
            <person name="Teo W.F.A."/>
            <person name="Lipun K."/>
        </authorList>
    </citation>
    <scope>NUCLEOTIDE SEQUENCE [LARGE SCALE GENOMIC DNA]</scope>
    <source>
        <strain evidence="2 3">NBRC 106415</strain>
    </source>
</reference>
<dbReference type="AlphaFoldDB" id="A0A5N8XNE3"/>
<keyword evidence="3" id="KW-1185">Reference proteome</keyword>
<evidence type="ECO:0000313" key="2">
    <source>
        <dbReference type="EMBL" id="MPY60844.1"/>
    </source>
</evidence>